<evidence type="ECO:0000313" key="1">
    <source>
        <dbReference type="EMBL" id="KAF2477047.1"/>
    </source>
</evidence>
<sequence length="85" mass="9194">MSRVKMTPGSCTSRLWHLTLLLVVFPSTNSPFPNGLHLDLCCGILTARVTRFVTICNLNSGCRFTTTFSTKAPGGLGLTNTMGRC</sequence>
<name>A0ACB6RD72_9PLEO</name>
<accession>A0ACB6RD72</accession>
<evidence type="ECO:0000313" key="2">
    <source>
        <dbReference type="Proteomes" id="UP000799755"/>
    </source>
</evidence>
<keyword evidence="2" id="KW-1185">Reference proteome</keyword>
<organism evidence="1 2">
    <name type="scientific">Lindgomyces ingoldianus</name>
    <dbReference type="NCBI Taxonomy" id="673940"/>
    <lineage>
        <taxon>Eukaryota</taxon>
        <taxon>Fungi</taxon>
        <taxon>Dikarya</taxon>
        <taxon>Ascomycota</taxon>
        <taxon>Pezizomycotina</taxon>
        <taxon>Dothideomycetes</taxon>
        <taxon>Pleosporomycetidae</taxon>
        <taxon>Pleosporales</taxon>
        <taxon>Lindgomycetaceae</taxon>
        <taxon>Lindgomyces</taxon>
    </lineage>
</organism>
<reference evidence="1" key="1">
    <citation type="journal article" date="2020" name="Stud. Mycol.">
        <title>101 Dothideomycetes genomes: a test case for predicting lifestyles and emergence of pathogens.</title>
        <authorList>
            <person name="Haridas S."/>
            <person name="Albert R."/>
            <person name="Binder M."/>
            <person name="Bloem J."/>
            <person name="Labutti K."/>
            <person name="Salamov A."/>
            <person name="Andreopoulos B."/>
            <person name="Baker S."/>
            <person name="Barry K."/>
            <person name="Bills G."/>
            <person name="Bluhm B."/>
            <person name="Cannon C."/>
            <person name="Castanera R."/>
            <person name="Culley D."/>
            <person name="Daum C."/>
            <person name="Ezra D."/>
            <person name="Gonzalez J."/>
            <person name="Henrissat B."/>
            <person name="Kuo A."/>
            <person name="Liang C."/>
            <person name="Lipzen A."/>
            <person name="Lutzoni F."/>
            <person name="Magnuson J."/>
            <person name="Mondo S."/>
            <person name="Nolan M."/>
            <person name="Ohm R."/>
            <person name="Pangilinan J."/>
            <person name="Park H.-J."/>
            <person name="Ramirez L."/>
            <person name="Alfaro M."/>
            <person name="Sun H."/>
            <person name="Tritt A."/>
            <person name="Yoshinaga Y."/>
            <person name="Zwiers L.-H."/>
            <person name="Turgeon B."/>
            <person name="Goodwin S."/>
            <person name="Spatafora J."/>
            <person name="Crous P."/>
            <person name="Grigoriev I."/>
        </authorList>
    </citation>
    <scope>NUCLEOTIDE SEQUENCE</scope>
    <source>
        <strain evidence="1">ATCC 200398</strain>
    </source>
</reference>
<proteinExistence type="predicted"/>
<dbReference type="EMBL" id="MU003493">
    <property type="protein sequence ID" value="KAF2477047.1"/>
    <property type="molecule type" value="Genomic_DNA"/>
</dbReference>
<protein>
    <submittedName>
        <fullName evidence="1">Uncharacterized protein</fullName>
    </submittedName>
</protein>
<gene>
    <name evidence="1" type="ORF">BDR25DRAFT_43424</name>
</gene>
<dbReference type="Proteomes" id="UP000799755">
    <property type="component" value="Unassembled WGS sequence"/>
</dbReference>
<comment type="caution">
    <text evidence="1">The sequence shown here is derived from an EMBL/GenBank/DDBJ whole genome shotgun (WGS) entry which is preliminary data.</text>
</comment>